<proteinExistence type="predicted"/>
<dbReference type="AlphaFoldDB" id="A0A518CJ25"/>
<gene>
    <name evidence="1" type="ORF">Pla110_09260</name>
</gene>
<dbReference type="OrthoDB" id="9766398at2"/>
<evidence type="ECO:0000313" key="2">
    <source>
        <dbReference type="Proteomes" id="UP000317178"/>
    </source>
</evidence>
<dbReference type="KEGG" id="plon:Pla110_09260"/>
<evidence type="ECO:0000313" key="1">
    <source>
        <dbReference type="EMBL" id="QDU79221.1"/>
    </source>
</evidence>
<dbReference type="Proteomes" id="UP000317178">
    <property type="component" value="Chromosome"/>
</dbReference>
<protein>
    <submittedName>
        <fullName evidence="1">Uncharacterized protein</fullName>
    </submittedName>
</protein>
<name>A0A518CJ25_9PLAN</name>
<accession>A0A518CJ25</accession>
<keyword evidence="2" id="KW-1185">Reference proteome</keyword>
<reference evidence="1 2" key="1">
    <citation type="submission" date="2019-02" db="EMBL/GenBank/DDBJ databases">
        <title>Deep-cultivation of Planctomycetes and their phenomic and genomic characterization uncovers novel biology.</title>
        <authorList>
            <person name="Wiegand S."/>
            <person name="Jogler M."/>
            <person name="Boedeker C."/>
            <person name="Pinto D."/>
            <person name="Vollmers J."/>
            <person name="Rivas-Marin E."/>
            <person name="Kohn T."/>
            <person name="Peeters S.H."/>
            <person name="Heuer A."/>
            <person name="Rast P."/>
            <person name="Oberbeckmann S."/>
            <person name="Bunk B."/>
            <person name="Jeske O."/>
            <person name="Meyerdierks A."/>
            <person name="Storesund J.E."/>
            <person name="Kallscheuer N."/>
            <person name="Luecker S."/>
            <person name="Lage O.M."/>
            <person name="Pohl T."/>
            <person name="Merkel B.J."/>
            <person name="Hornburger P."/>
            <person name="Mueller R.-W."/>
            <person name="Bruemmer F."/>
            <person name="Labrenz M."/>
            <person name="Spormann A.M."/>
            <person name="Op den Camp H."/>
            <person name="Overmann J."/>
            <person name="Amann R."/>
            <person name="Jetten M.S.M."/>
            <person name="Mascher T."/>
            <person name="Medema M.H."/>
            <person name="Devos D.P."/>
            <person name="Kaster A.-K."/>
            <person name="Ovreas L."/>
            <person name="Rohde M."/>
            <person name="Galperin M.Y."/>
            <person name="Jogler C."/>
        </authorList>
    </citation>
    <scope>NUCLEOTIDE SEQUENCE [LARGE SCALE GENOMIC DNA]</scope>
    <source>
        <strain evidence="1 2">Pla110</strain>
    </source>
</reference>
<sequence>MSLLQLSSKVTLLPVIHGSGDFAIEVRRVMLSRSFDALAVPLPHSFKQQVESAIEHLPEVSVVLSRETPSWKPSTEWSPDQAEQGQEAASSVKYCSYVPIEPCQPIIAALRIALQERKPRFYLDQETADFKSFASVYPDPYAVKQLHTESFSAAILPLLPDLPEGQPRERVQTMVARLRRLEEKFESILFVCSLLEWPYIREVYRQQTDVEHEDEYVEEPERFPLSPKSAYFMLGEMPFVTGLYEQRRAELDDDENLSVDGVKEMLLTARDGYKERWKKHARKITPKHLKTYLQYVRNLSLVERRLTPDLYTLVVGAQQMFGDQFALQLLETAAQYQYSRPEEQGQADMGELALRLPDEKTYFVKSRLPGPHREWRPCELRPEASEKNKEKWQQDMRWNPYSQCSWPPEDDQIERFRARVVDAALSLLNEDLAQTEKFTSSLKDGLDLRETIRHWHTGELFVKSYPPNRGALDSVVMLFDSPADPRDYPWRTTWHAEHNEESTLCFYASSFENDLVGPGIGRARYGGAWFLYPPVPISDIWQDTQFDFTETLEERLLAAACHYSNEKHVVLLSNGAPGANYRRLAKHYGKKWLHIPLTKFSQSMVEAMRTVHVLNGKEVRSYASEFIRKA</sequence>
<organism evidence="1 2">
    <name type="scientific">Polystyrenella longa</name>
    <dbReference type="NCBI Taxonomy" id="2528007"/>
    <lineage>
        <taxon>Bacteria</taxon>
        <taxon>Pseudomonadati</taxon>
        <taxon>Planctomycetota</taxon>
        <taxon>Planctomycetia</taxon>
        <taxon>Planctomycetales</taxon>
        <taxon>Planctomycetaceae</taxon>
        <taxon>Polystyrenella</taxon>
    </lineage>
</organism>
<dbReference type="EMBL" id="CP036281">
    <property type="protein sequence ID" value="QDU79221.1"/>
    <property type="molecule type" value="Genomic_DNA"/>
</dbReference>
<dbReference type="RefSeq" id="WP_144993651.1">
    <property type="nucleotide sequence ID" value="NZ_CP036281.1"/>
</dbReference>